<feature type="compositionally biased region" description="Low complexity" evidence="1">
    <location>
        <begin position="636"/>
        <end position="649"/>
    </location>
</feature>
<accession>A0ABP4XKM0</accession>
<evidence type="ECO:0000313" key="3">
    <source>
        <dbReference type="Proteomes" id="UP001500218"/>
    </source>
</evidence>
<comment type="caution">
    <text evidence="2">The sequence shown here is derived from an EMBL/GenBank/DDBJ whole genome shotgun (WGS) entry which is preliminary data.</text>
</comment>
<protein>
    <submittedName>
        <fullName evidence="2">Uncharacterized protein</fullName>
    </submittedName>
</protein>
<evidence type="ECO:0000313" key="2">
    <source>
        <dbReference type="EMBL" id="GAA1783047.1"/>
    </source>
</evidence>
<evidence type="ECO:0000256" key="1">
    <source>
        <dbReference type="SAM" id="MobiDB-lite"/>
    </source>
</evidence>
<reference evidence="3" key="1">
    <citation type="journal article" date="2019" name="Int. J. Syst. Evol. Microbiol.">
        <title>The Global Catalogue of Microorganisms (GCM) 10K type strain sequencing project: providing services to taxonomists for standard genome sequencing and annotation.</title>
        <authorList>
            <consortium name="The Broad Institute Genomics Platform"/>
            <consortium name="The Broad Institute Genome Sequencing Center for Infectious Disease"/>
            <person name="Wu L."/>
            <person name="Ma J."/>
        </authorList>
    </citation>
    <scope>NUCLEOTIDE SEQUENCE [LARGE SCALE GENOMIC DNA]</scope>
    <source>
        <strain evidence="3">JCM 13250</strain>
    </source>
</reference>
<proteinExistence type="predicted"/>
<keyword evidence="3" id="KW-1185">Reference proteome</keyword>
<dbReference type="Proteomes" id="UP001500218">
    <property type="component" value="Unassembled WGS sequence"/>
</dbReference>
<dbReference type="EMBL" id="BAAALT010000003">
    <property type="protein sequence ID" value="GAA1783047.1"/>
    <property type="molecule type" value="Genomic_DNA"/>
</dbReference>
<sequence>MTDIIITRYADLTGRGFDRHPVDDETVDRSFWEATRQLIDRAVPQPSDFIRNTSPHPVWTLRQVRVADAWWWVFSVQGRGDRFGVAGTCRFGFLPGHLPARDAWMRGREELTRDDGTPPVGPTDAVIAKGVEEVIVGLATDEPVVRLPGTPAQAAMIIERALGVVPPEEAVNRIWATCLLQDNDLRKGVSTVAGGMPAAFREFDAKLYDRIDHHLPRPMVNGSPLASRFDPVFVSGVSHLVATAVSGASYTWTGSESLTMREFVERISSQASVVDTFAAMLMDPARRDAALRNDTVLRQWVEERPGQALDAVRRLPVEQPDKILALLIDKQRKTSANLLDLPTASSTPFYAEWADELRGRCEKILGRGRHYGGFLKDLVAVGPLRDPADFHAARELWVETTEKLGDPALLTTTIELELRRTREVTGAVRTAVGWLSRPAQQLANSDALMVQLSGEVAADLVGAAITGHNAAADARRLAQAVAELSMPVDSHATAQHWRDAFHGQLGRRTPNASVAAALQAVDAVLEECFPTAPPVDIPPQTPTTMVFHPDRAAPSAPPLDPYQHPLDAVGDSRSSVTTVRPAPAPPAPAEPDASWTQKLSTRQRMALAALAGALLVVGTTFAVVKLTEAGSQGTIATATPPTTAEASPSGVTVASSDPPPTEEVPSGGQVPELPPGVTILRYEVAVGAVAKAAVNPELYFGQCMRDVKVMAYIQIFWRQNAADQKPVDKLQKRLRELSKIDVQLHEMGRDGQPDSGPGLVVACHRK</sequence>
<name>A0ABP4XKM0_9ACTN</name>
<gene>
    <name evidence="2" type="ORF">GCM10009682_01380</name>
</gene>
<feature type="region of interest" description="Disordered" evidence="1">
    <location>
        <begin position="551"/>
        <end position="595"/>
    </location>
</feature>
<feature type="region of interest" description="Disordered" evidence="1">
    <location>
        <begin position="634"/>
        <end position="672"/>
    </location>
</feature>
<organism evidence="2 3">
    <name type="scientific">Luedemannella flava</name>
    <dbReference type="NCBI Taxonomy" id="349316"/>
    <lineage>
        <taxon>Bacteria</taxon>
        <taxon>Bacillati</taxon>
        <taxon>Actinomycetota</taxon>
        <taxon>Actinomycetes</taxon>
        <taxon>Micromonosporales</taxon>
        <taxon>Micromonosporaceae</taxon>
        <taxon>Luedemannella</taxon>
    </lineage>
</organism>
<dbReference type="RefSeq" id="WP_425560313.1">
    <property type="nucleotide sequence ID" value="NZ_BAAALT010000003.1"/>
</dbReference>